<evidence type="ECO:0000256" key="16">
    <source>
        <dbReference type="RuleBase" id="RU003762"/>
    </source>
</evidence>
<dbReference type="GeneTree" id="ENSGT00940000160724"/>
<feature type="chain" id="PRO_5034367625" evidence="17">
    <location>
        <begin position="39"/>
        <end position="1077"/>
    </location>
</feature>
<feature type="signal peptide" evidence="17">
    <location>
        <begin position="1"/>
        <end position="38"/>
    </location>
</feature>
<evidence type="ECO:0000313" key="21">
    <source>
        <dbReference type="Ensembl" id="ENSSPUP00000014490.1"/>
    </source>
</evidence>
<evidence type="ECO:0000256" key="12">
    <source>
        <dbReference type="ARBA" id="ARBA00023157"/>
    </source>
</evidence>
<dbReference type="PRINTS" id="PR01185">
    <property type="entry name" value="INTEGRINA"/>
</dbReference>
<keyword evidence="13 16" id="KW-0675">Receptor</keyword>
<dbReference type="GO" id="GO:0001525">
    <property type="term" value="P:angiogenesis"/>
    <property type="evidence" value="ECO:0007669"/>
    <property type="project" value="TreeGrafter"/>
</dbReference>
<dbReference type="GO" id="GO:0005178">
    <property type="term" value="F:integrin binding"/>
    <property type="evidence" value="ECO:0007669"/>
    <property type="project" value="TreeGrafter"/>
</dbReference>
<evidence type="ECO:0000256" key="15">
    <source>
        <dbReference type="PROSITE-ProRule" id="PRU00803"/>
    </source>
</evidence>
<dbReference type="SUPFAM" id="SSF69318">
    <property type="entry name" value="Integrin alpha N-terminal domain"/>
    <property type="match status" value="1"/>
</dbReference>
<feature type="domain" description="Integrin alpha second immunoglobulin-like" evidence="19">
    <location>
        <begin position="643"/>
        <end position="780"/>
    </location>
</feature>
<keyword evidence="3 16" id="KW-0812">Transmembrane</keyword>
<keyword evidence="8 16" id="KW-0130">Cell adhesion</keyword>
<dbReference type="Pfam" id="PF01839">
    <property type="entry name" value="FG-GAP"/>
    <property type="match status" value="2"/>
</dbReference>
<dbReference type="GO" id="GO:0007229">
    <property type="term" value="P:integrin-mediated signaling pathway"/>
    <property type="evidence" value="ECO:0007669"/>
    <property type="project" value="UniProtKB-KW"/>
</dbReference>
<dbReference type="Pfam" id="PF20805">
    <property type="entry name" value="Integrin_A_Ig_2"/>
    <property type="match status" value="1"/>
</dbReference>
<dbReference type="FunFam" id="1.20.5.930:FF:000001">
    <property type="entry name" value="Integrin subunit alpha V"/>
    <property type="match status" value="1"/>
</dbReference>
<keyword evidence="12" id="KW-1015">Disulfide bond</keyword>
<keyword evidence="10 16" id="KW-0401">Integrin</keyword>
<protein>
    <submittedName>
        <fullName evidence="21">Integrin subunit alpha 2b</fullName>
    </submittedName>
</protein>
<dbReference type="AlphaFoldDB" id="A0A8D0H557"/>
<dbReference type="InterPro" id="IPR013519">
    <property type="entry name" value="Int_alpha_beta-p"/>
</dbReference>
<evidence type="ECO:0000256" key="13">
    <source>
        <dbReference type="ARBA" id="ARBA00023170"/>
    </source>
</evidence>
<dbReference type="Gene3D" id="2.60.40.1510">
    <property type="entry name" value="ntegrin, alpha v. Chain A, domain 3"/>
    <property type="match status" value="1"/>
</dbReference>
<evidence type="ECO:0000256" key="3">
    <source>
        <dbReference type="ARBA" id="ARBA00022692"/>
    </source>
</evidence>
<dbReference type="Pfam" id="PF20806">
    <property type="entry name" value="Integrin_A_Ig_3"/>
    <property type="match status" value="1"/>
</dbReference>
<keyword evidence="9 16" id="KW-1133">Transmembrane helix</keyword>
<feature type="repeat" description="FG-GAP" evidence="15">
    <location>
        <begin position="387"/>
        <end position="446"/>
    </location>
</feature>
<dbReference type="PANTHER" id="PTHR23220">
    <property type="entry name" value="INTEGRIN ALPHA"/>
    <property type="match status" value="1"/>
</dbReference>
<dbReference type="PANTHER" id="PTHR23220:SF73">
    <property type="entry name" value="INTEGRIN ALPHA-IIB"/>
    <property type="match status" value="1"/>
</dbReference>
<dbReference type="GO" id="GO:0046872">
    <property type="term" value="F:metal ion binding"/>
    <property type="evidence" value="ECO:0007669"/>
    <property type="project" value="UniProtKB-KW"/>
</dbReference>
<dbReference type="GO" id="GO:0042802">
    <property type="term" value="F:identical protein binding"/>
    <property type="evidence" value="ECO:0007669"/>
    <property type="project" value="Ensembl"/>
</dbReference>
<dbReference type="InterPro" id="IPR000413">
    <property type="entry name" value="Integrin_alpha"/>
</dbReference>
<keyword evidence="22" id="KW-1185">Reference proteome</keyword>
<dbReference type="InterPro" id="IPR032695">
    <property type="entry name" value="Integrin_dom_sf"/>
</dbReference>
<dbReference type="SMART" id="SM00191">
    <property type="entry name" value="Int_alpha"/>
    <property type="match status" value="5"/>
</dbReference>
<name>A0A8D0H557_SPHPU</name>
<dbReference type="GO" id="GO:0098609">
    <property type="term" value="P:cell-cell adhesion"/>
    <property type="evidence" value="ECO:0007669"/>
    <property type="project" value="TreeGrafter"/>
</dbReference>
<dbReference type="Proteomes" id="UP000694392">
    <property type="component" value="Unplaced"/>
</dbReference>
<keyword evidence="7" id="KW-0106">Calcium</keyword>
<keyword evidence="6" id="KW-0677">Repeat</keyword>
<dbReference type="Gene3D" id="2.60.40.1460">
    <property type="entry name" value="Integrin domains. Chain A, domain 2"/>
    <property type="match status" value="1"/>
</dbReference>
<feature type="repeat" description="FG-GAP" evidence="15">
    <location>
        <begin position="43"/>
        <end position="105"/>
    </location>
</feature>
<evidence type="ECO:0000256" key="11">
    <source>
        <dbReference type="ARBA" id="ARBA00023136"/>
    </source>
</evidence>
<evidence type="ECO:0000256" key="4">
    <source>
        <dbReference type="ARBA" id="ARBA00022723"/>
    </source>
</evidence>
<dbReference type="GO" id="GO:0050840">
    <property type="term" value="F:extracellular matrix binding"/>
    <property type="evidence" value="ECO:0007669"/>
    <property type="project" value="Ensembl"/>
</dbReference>
<evidence type="ECO:0000256" key="7">
    <source>
        <dbReference type="ARBA" id="ARBA00022837"/>
    </source>
</evidence>
<accession>A0A8D0H557</accession>
<dbReference type="SUPFAM" id="SSF69179">
    <property type="entry name" value="Integrin domains"/>
    <property type="match status" value="3"/>
</dbReference>
<reference evidence="21" key="1">
    <citation type="submission" date="2025-08" db="UniProtKB">
        <authorList>
            <consortium name="Ensembl"/>
        </authorList>
    </citation>
    <scope>IDENTIFICATION</scope>
</reference>
<proteinExistence type="inferred from homology"/>
<feature type="repeat" description="FG-GAP" evidence="15">
    <location>
        <begin position="449"/>
        <end position="510"/>
    </location>
</feature>
<dbReference type="PROSITE" id="PS00242">
    <property type="entry name" value="INTEGRIN_ALPHA"/>
    <property type="match status" value="1"/>
</dbReference>
<evidence type="ECO:0000256" key="10">
    <source>
        <dbReference type="ARBA" id="ARBA00023037"/>
    </source>
</evidence>
<dbReference type="InterPro" id="IPR018184">
    <property type="entry name" value="Integrin_alpha_C_CS"/>
</dbReference>
<dbReference type="InterPro" id="IPR028994">
    <property type="entry name" value="Integrin_alpha_N"/>
</dbReference>
<dbReference type="GO" id="GO:0009897">
    <property type="term" value="C:external side of plasma membrane"/>
    <property type="evidence" value="ECO:0007669"/>
    <property type="project" value="Ensembl"/>
</dbReference>
<keyword evidence="14" id="KW-0325">Glycoprotein</keyword>
<dbReference type="Gene3D" id="2.60.40.1530">
    <property type="entry name" value="ntegrin, alpha v. Chain A, domain 4"/>
    <property type="match status" value="1"/>
</dbReference>
<evidence type="ECO:0000256" key="1">
    <source>
        <dbReference type="ARBA" id="ARBA00004479"/>
    </source>
</evidence>
<evidence type="ECO:0000259" key="20">
    <source>
        <dbReference type="Pfam" id="PF20806"/>
    </source>
</evidence>
<evidence type="ECO:0000256" key="2">
    <source>
        <dbReference type="ARBA" id="ARBA00008054"/>
    </source>
</evidence>
<gene>
    <name evidence="21" type="primary">ITGA2B</name>
</gene>
<evidence type="ECO:0000256" key="5">
    <source>
        <dbReference type="ARBA" id="ARBA00022729"/>
    </source>
</evidence>
<dbReference type="Ensembl" id="ENSSPUT00000015463.1">
    <property type="protein sequence ID" value="ENSSPUP00000014490.1"/>
    <property type="gene ID" value="ENSSPUG00000011178.1"/>
</dbReference>
<evidence type="ECO:0000259" key="18">
    <source>
        <dbReference type="Pfam" id="PF08441"/>
    </source>
</evidence>
<evidence type="ECO:0000256" key="14">
    <source>
        <dbReference type="ARBA" id="ARBA00023180"/>
    </source>
</evidence>
<comment type="subcellular location">
    <subcellularLocation>
        <location evidence="1 16">Membrane</location>
        <topology evidence="1 16">Single-pass type I membrane protein</topology>
    </subcellularLocation>
</comment>
<feature type="domain" description="Integrin alpha first immunoglubulin-like" evidence="18">
    <location>
        <begin position="495"/>
        <end position="641"/>
    </location>
</feature>
<reference evidence="21" key="2">
    <citation type="submission" date="2025-09" db="UniProtKB">
        <authorList>
            <consortium name="Ensembl"/>
        </authorList>
    </citation>
    <scope>IDENTIFICATION</scope>
</reference>
<dbReference type="Pfam" id="PF08441">
    <property type="entry name" value="Integrin_A_Ig_1"/>
    <property type="match status" value="1"/>
</dbReference>
<dbReference type="FunFam" id="2.60.40.1460:FF:000001">
    <property type="entry name" value="Integrin, alpha V"/>
    <property type="match status" value="1"/>
</dbReference>
<dbReference type="InterPro" id="IPR048286">
    <property type="entry name" value="Integrin_alpha_Ig-like_3"/>
</dbReference>
<dbReference type="InterPro" id="IPR048285">
    <property type="entry name" value="Integrin_alpha_Ig-like_2"/>
</dbReference>
<feature type="transmembrane region" description="Helical" evidence="16">
    <location>
        <begin position="1024"/>
        <end position="1046"/>
    </location>
</feature>
<dbReference type="GO" id="GO:0007160">
    <property type="term" value="P:cell-matrix adhesion"/>
    <property type="evidence" value="ECO:0007669"/>
    <property type="project" value="Ensembl"/>
</dbReference>
<evidence type="ECO:0000259" key="19">
    <source>
        <dbReference type="Pfam" id="PF20805"/>
    </source>
</evidence>
<evidence type="ECO:0000256" key="9">
    <source>
        <dbReference type="ARBA" id="ARBA00022989"/>
    </source>
</evidence>
<feature type="repeat" description="FG-GAP" evidence="15">
    <location>
        <begin position="320"/>
        <end position="385"/>
    </location>
</feature>
<dbReference type="GO" id="GO:0070062">
    <property type="term" value="C:extracellular exosome"/>
    <property type="evidence" value="ECO:0007669"/>
    <property type="project" value="Ensembl"/>
</dbReference>
<organism evidence="21 22">
    <name type="scientific">Sphenodon punctatus</name>
    <name type="common">Tuatara</name>
    <name type="synonym">Hatteria punctata</name>
    <dbReference type="NCBI Taxonomy" id="8508"/>
    <lineage>
        <taxon>Eukaryota</taxon>
        <taxon>Metazoa</taxon>
        <taxon>Chordata</taxon>
        <taxon>Craniata</taxon>
        <taxon>Vertebrata</taxon>
        <taxon>Euteleostomi</taxon>
        <taxon>Lepidosauria</taxon>
        <taxon>Sphenodontia</taxon>
        <taxon>Sphenodontidae</taxon>
        <taxon>Sphenodon</taxon>
    </lineage>
</organism>
<dbReference type="InterPro" id="IPR013649">
    <property type="entry name" value="Integrin_alpha_Ig-like_1"/>
</dbReference>
<dbReference type="GO" id="GO:0033627">
    <property type="term" value="P:cell adhesion mediated by integrin"/>
    <property type="evidence" value="ECO:0007669"/>
    <property type="project" value="TreeGrafter"/>
</dbReference>
<dbReference type="InterPro" id="IPR013517">
    <property type="entry name" value="FG-GAP"/>
</dbReference>
<dbReference type="GO" id="GO:0070442">
    <property type="term" value="C:integrin alphaIIb-beta3 complex"/>
    <property type="evidence" value="ECO:0007669"/>
    <property type="project" value="Ensembl"/>
</dbReference>
<keyword evidence="5 17" id="KW-0732">Signal</keyword>
<dbReference type="PROSITE" id="PS51470">
    <property type="entry name" value="FG_GAP"/>
    <property type="match status" value="4"/>
</dbReference>
<evidence type="ECO:0000256" key="8">
    <source>
        <dbReference type="ARBA" id="ARBA00022889"/>
    </source>
</evidence>
<evidence type="ECO:0000313" key="22">
    <source>
        <dbReference type="Proteomes" id="UP000694392"/>
    </source>
</evidence>
<sequence>MRKRSVMMMAEPRSFWLALTPLCLCLAVLLAPSHLAHALNLYASAPTVYSGPMGSYFGFSLDFYQNNNGSMSMIVGAPRANSTQPGVTEGGAVFLCPWAPAGSSCSVIEFDQKGDQKQGNKTILQTYKSHQWLGASVSSWKDGVVACAPLQHWNALQMAWGEASKTPVGSCFMATDSLSRFAEYAPCRETFPEAFYKENGYLNDRRYCELGFSTYVTQAGTLLIGAPGGYYFGGLIYSVNVSVVVERFPSFGQSLLLPVPEGSHTGEVTQVYNDGYRGYSVAMGEFNNDPSAPEYVVGVPNKHLTQGEVEIFALRNSKFKHLWSLPSHQVASYFGHTVTVTDVNGDGKDDILVGAPTYMEYREDRKLYEVGQVYLYLQTKAPHAYRTPSQTLTGTDVYGRFGMSIAPLGDLDQDGYTDVAVGAPFAGRDGGGCVYIFRGYSEGLGTVPAQVLDSPFPGHAAFGFAVRGASDIDVNGYPDVLVGAFKVSKVAAYRSQPVVMVKAQLLMPNMLNPEEKICMAMDVSVSCFTIQMCVSVSGKNIPPTINLDAELQLDRMKLMSGRRILVLETSHLRQSLRMVLLRDKTTHCQNVTAYLRGKDDFKDKLSPIVVSLNLTLVPEAGELPPVLHGQTLVQEQIHIVLDCGEDNICIPELQLSAHTNEDPLLIGAENIAHLLITAANVGEGAYEAELVVLLPPRVHFQRAVSSTQGLEKLLCSPRKENETRLVACELGNPMKKDTKVTVDVELSVSRLEEAGENITFQVQLRSKNTPSSEVAWVQVPVKAATWMELRGNSLPASVMLPLVGWEYRNASRKPEDYGPKVEHVYQLHNQGPGMVTGVEIAVGFPSRFQGDFFLYITGLSTDAKVNCSHPIDTNPLQLDVLQPTASPEHNASFRLVHRRERRQAVELGLNTTQEPGSVTQEESEPATLQEPVVVNCSSEPCVTFLCQVDALERDQRATLTIQAVLWLQSFHKRPLEQFIIQSQGWYNVSGMPYHLQPDVLPSGSSMAETRVEWVNPDAERKIPIWWVVGAVLTGLLLLAVLAVVLWKMGFFKRRRLPTEEEEEPINGGGGAGTGQGQ</sequence>
<keyword evidence="4" id="KW-0479">Metal-binding</keyword>
<evidence type="ECO:0000256" key="17">
    <source>
        <dbReference type="SAM" id="SignalP"/>
    </source>
</evidence>
<dbReference type="Gene3D" id="1.20.5.930">
    <property type="entry name" value="Bicelle-embedded integrin alpha(iib) transmembrane segment"/>
    <property type="match status" value="1"/>
</dbReference>
<keyword evidence="11 16" id="KW-0472">Membrane</keyword>
<dbReference type="GO" id="GO:0005925">
    <property type="term" value="C:focal adhesion"/>
    <property type="evidence" value="ECO:0007669"/>
    <property type="project" value="Ensembl"/>
</dbReference>
<comment type="similarity">
    <text evidence="2 16">Belongs to the integrin alpha chain family.</text>
</comment>
<evidence type="ECO:0000256" key="6">
    <source>
        <dbReference type="ARBA" id="ARBA00022737"/>
    </source>
</evidence>
<feature type="domain" description="Integrin alpha third immunoglobulin-like" evidence="20">
    <location>
        <begin position="788"/>
        <end position="1013"/>
    </location>
</feature>
<dbReference type="Gene3D" id="2.130.10.130">
    <property type="entry name" value="Integrin alpha, N-terminal"/>
    <property type="match status" value="1"/>
</dbReference>